<comment type="caution">
    <text evidence="1">The sequence shown here is derived from an EMBL/GenBank/DDBJ whole genome shotgun (WGS) entry which is preliminary data.</text>
</comment>
<dbReference type="EMBL" id="CAJVPI010003311">
    <property type="protein sequence ID" value="CAG8656984.1"/>
    <property type="molecule type" value="Genomic_DNA"/>
</dbReference>
<name>A0A9N9DXU4_9GLOM</name>
<keyword evidence="2" id="KW-1185">Reference proteome</keyword>
<dbReference type="Proteomes" id="UP000789739">
    <property type="component" value="Unassembled WGS sequence"/>
</dbReference>
<proteinExistence type="predicted"/>
<sequence>RDATPKFLRSSDDDAKALDDAAAINTIDSAAAEFRQWKYKQCRSSATNIVENKTSMSRIVCQIKTSTSMSRIAASGTKLIIIENVACVDSAM</sequence>
<feature type="non-terminal residue" evidence="1">
    <location>
        <position position="1"/>
    </location>
</feature>
<reference evidence="1" key="1">
    <citation type="submission" date="2021-06" db="EMBL/GenBank/DDBJ databases">
        <authorList>
            <person name="Kallberg Y."/>
            <person name="Tangrot J."/>
            <person name="Rosling A."/>
        </authorList>
    </citation>
    <scope>NUCLEOTIDE SEQUENCE</scope>
    <source>
        <strain evidence="1">BR232B</strain>
    </source>
</reference>
<evidence type="ECO:0000313" key="2">
    <source>
        <dbReference type="Proteomes" id="UP000789739"/>
    </source>
</evidence>
<gene>
    <name evidence="1" type="ORF">PBRASI_LOCUS10573</name>
</gene>
<protein>
    <submittedName>
        <fullName evidence="1">10576_t:CDS:1</fullName>
    </submittedName>
</protein>
<dbReference type="AlphaFoldDB" id="A0A9N9DXU4"/>
<evidence type="ECO:0000313" key="1">
    <source>
        <dbReference type="EMBL" id="CAG8656984.1"/>
    </source>
</evidence>
<organism evidence="1 2">
    <name type="scientific">Paraglomus brasilianum</name>
    <dbReference type="NCBI Taxonomy" id="144538"/>
    <lineage>
        <taxon>Eukaryota</taxon>
        <taxon>Fungi</taxon>
        <taxon>Fungi incertae sedis</taxon>
        <taxon>Mucoromycota</taxon>
        <taxon>Glomeromycotina</taxon>
        <taxon>Glomeromycetes</taxon>
        <taxon>Paraglomerales</taxon>
        <taxon>Paraglomeraceae</taxon>
        <taxon>Paraglomus</taxon>
    </lineage>
</organism>
<accession>A0A9N9DXU4</accession>